<accession>A0A6J4VPA2</accession>
<feature type="non-terminal residue" evidence="2">
    <location>
        <position position="1"/>
    </location>
</feature>
<organism evidence="2">
    <name type="scientific">uncultured Thermomicrobiales bacterium</name>
    <dbReference type="NCBI Taxonomy" id="1645740"/>
    <lineage>
        <taxon>Bacteria</taxon>
        <taxon>Pseudomonadati</taxon>
        <taxon>Thermomicrobiota</taxon>
        <taxon>Thermomicrobia</taxon>
        <taxon>Thermomicrobiales</taxon>
        <taxon>environmental samples</taxon>
    </lineage>
</organism>
<proteinExistence type="predicted"/>
<sequence length="74" mass="7594">AEGAGRAGGRGGRADRRGPPHPRPGQVRRQPDHHAGPTGNDRPLRAGSSRGAGGCRRLRGRPGRTTGGAGSERL</sequence>
<evidence type="ECO:0000313" key="2">
    <source>
        <dbReference type="EMBL" id="CAA9585081.1"/>
    </source>
</evidence>
<feature type="compositionally biased region" description="Gly residues" evidence="1">
    <location>
        <begin position="65"/>
        <end position="74"/>
    </location>
</feature>
<keyword evidence="2" id="KW-0808">Transferase</keyword>
<dbReference type="GO" id="GO:0003849">
    <property type="term" value="F:3-deoxy-7-phosphoheptulonate synthase activity"/>
    <property type="evidence" value="ECO:0007669"/>
    <property type="project" value="UniProtKB-EC"/>
</dbReference>
<reference evidence="2" key="1">
    <citation type="submission" date="2020-02" db="EMBL/GenBank/DDBJ databases">
        <authorList>
            <person name="Meier V. D."/>
        </authorList>
    </citation>
    <scope>NUCLEOTIDE SEQUENCE</scope>
    <source>
        <strain evidence="2">AVDCRST_MAG19</strain>
    </source>
</reference>
<name>A0A6J4VPA2_9BACT</name>
<protein>
    <submittedName>
        <fullName evidence="2">2-keto-3-deoxy-D-arabino-heptulosonate-7-phosphat e synthase I beta</fullName>
        <ecNumber evidence="2">2.5.1.54</ecNumber>
    </submittedName>
</protein>
<feature type="non-terminal residue" evidence="2">
    <location>
        <position position="74"/>
    </location>
</feature>
<feature type="compositionally biased region" description="Gly residues" evidence="1">
    <location>
        <begin position="1"/>
        <end position="11"/>
    </location>
</feature>
<gene>
    <name evidence="2" type="ORF">AVDCRST_MAG19-4491</name>
</gene>
<dbReference type="EC" id="2.5.1.54" evidence="2"/>
<dbReference type="EMBL" id="CADCWL010000248">
    <property type="protein sequence ID" value="CAA9585081.1"/>
    <property type="molecule type" value="Genomic_DNA"/>
</dbReference>
<dbReference type="AlphaFoldDB" id="A0A6J4VPA2"/>
<evidence type="ECO:0000256" key="1">
    <source>
        <dbReference type="SAM" id="MobiDB-lite"/>
    </source>
</evidence>
<feature type="region of interest" description="Disordered" evidence="1">
    <location>
        <begin position="1"/>
        <end position="74"/>
    </location>
</feature>